<dbReference type="EMBL" id="JARKIB010000025">
    <property type="protein sequence ID" value="KAJ7765627.1"/>
    <property type="molecule type" value="Genomic_DNA"/>
</dbReference>
<accession>A0AAD7JL50</accession>
<reference evidence="2" key="1">
    <citation type="submission" date="2023-03" db="EMBL/GenBank/DDBJ databases">
        <title>Massive genome expansion in bonnet fungi (Mycena s.s.) driven by repeated elements and novel gene families across ecological guilds.</title>
        <authorList>
            <consortium name="Lawrence Berkeley National Laboratory"/>
            <person name="Harder C.B."/>
            <person name="Miyauchi S."/>
            <person name="Viragh M."/>
            <person name="Kuo A."/>
            <person name="Thoen E."/>
            <person name="Andreopoulos B."/>
            <person name="Lu D."/>
            <person name="Skrede I."/>
            <person name="Drula E."/>
            <person name="Henrissat B."/>
            <person name="Morin E."/>
            <person name="Kohler A."/>
            <person name="Barry K."/>
            <person name="LaButti K."/>
            <person name="Morin E."/>
            <person name="Salamov A."/>
            <person name="Lipzen A."/>
            <person name="Mereny Z."/>
            <person name="Hegedus B."/>
            <person name="Baldrian P."/>
            <person name="Stursova M."/>
            <person name="Weitz H."/>
            <person name="Taylor A."/>
            <person name="Grigoriev I.V."/>
            <person name="Nagy L.G."/>
            <person name="Martin F."/>
            <person name="Kauserud H."/>
        </authorList>
    </citation>
    <scope>NUCLEOTIDE SEQUENCE</scope>
    <source>
        <strain evidence="2">CBHHK182m</strain>
    </source>
</reference>
<dbReference type="Proteomes" id="UP001215598">
    <property type="component" value="Unassembled WGS sequence"/>
</dbReference>
<proteinExistence type="predicted"/>
<protein>
    <submittedName>
        <fullName evidence="2">Uncharacterized protein</fullName>
    </submittedName>
</protein>
<feature type="region of interest" description="Disordered" evidence="1">
    <location>
        <begin position="194"/>
        <end position="219"/>
    </location>
</feature>
<sequence length="401" mass="42330">MLGYPDQTPHCAGKGTAFRPPFIQAIHWDSGPHGRHLVLMLSRQSIGHRRAGRRDGLCTIPRPARVLCDHACDSGENATKDRIAGALLKKAEKGRADVGRSVIESVATPMALEVVNAHTIILMQKGKAAGGIGRGAVRATGGAGRKRREKRTPALHAVVTVDEGTGQAGSSRVGSHVVHRGRYFGEEGEGMREGTTCAITSGGHRRRRAGDASGRAHQVHGRNGEDWIVRAGEQALRVPRMREAVRTVVASRKDGRGVREEATGTTWAMRDANLDAAHGVDGARGGGCARRRGVAWVIVHVRRAAIGVVATGAGGTASGADEGSDSRVAGRERGDGMQASFVQWRMLVAARDVVCEGGGRRGWCGRCATREAARGGCTRGGDSDHCCGRRTTFAGGAEDMD</sequence>
<dbReference type="AlphaFoldDB" id="A0AAD7JL50"/>
<comment type="caution">
    <text evidence="2">The sequence shown here is derived from an EMBL/GenBank/DDBJ whole genome shotgun (WGS) entry which is preliminary data.</text>
</comment>
<evidence type="ECO:0000256" key="1">
    <source>
        <dbReference type="SAM" id="MobiDB-lite"/>
    </source>
</evidence>
<evidence type="ECO:0000313" key="3">
    <source>
        <dbReference type="Proteomes" id="UP001215598"/>
    </source>
</evidence>
<evidence type="ECO:0000313" key="2">
    <source>
        <dbReference type="EMBL" id="KAJ7765627.1"/>
    </source>
</evidence>
<keyword evidence="3" id="KW-1185">Reference proteome</keyword>
<organism evidence="2 3">
    <name type="scientific">Mycena metata</name>
    <dbReference type="NCBI Taxonomy" id="1033252"/>
    <lineage>
        <taxon>Eukaryota</taxon>
        <taxon>Fungi</taxon>
        <taxon>Dikarya</taxon>
        <taxon>Basidiomycota</taxon>
        <taxon>Agaricomycotina</taxon>
        <taxon>Agaricomycetes</taxon>
        <taxon>Agaricomycetidae</taxon>
        <taxon>Agaricales</taxon>
        <taxon>Marasmiineae</taxon>
        <taxon>Mycenaceae</taxon>
        <taxon>Mycena</taxon>
    </lineage>
</organism>
<name>A0AAD7JL50_9AGAR</name>
<gene>
    <name evidence="2" type="ORF">B0H16DRAFT_1687270</name>
</gene>